<dbReference type="InterPro" id="IPR050445">
    <property type="entry name" value="Bact_polysacc_biosynth/exp"/>
</dbReference>
<gene>
    <name evidence="13" type="primary">vpsO_1</name>
    <name evidence="13" type="ORF">NBRC116585_26080</name>
</gene>
<keyword evidence="7 9" id="KW-0472">Membrane</keyword>
<keyword evidence="4" id="KW-0547">Nucleotide-binding</keyword>
<keyword evidence="14" id="KW-1185">Reference proteome</keyword>
<feature type="domain" description="Tyrosine-protein kinase G-rich" evidence="12">
    <location>
        <begin position="382"/>
        <end position="451"/>
    </location>
</feature>
<dbReference type="Pfam" id="PF13807">
    <property type="entry name" value="GNVR"/>
    <property type="match status" value="1"/>
</dbReference>
<evidence type="ECO:0000256" key="2">
    <source>
        <dbReference type="ARBA" id="ARBA00022475"/>
    </source>
</evidence>
<dbReference type="InterPro" id="IPR005702">
    <property type="entry name" value="Wzc-like_C"/>
</dbReference>
<keyword evidence="3 9" id="KW-0812">Transmembrane</keyword>
<dbReference type="InterPro" id="IPR027417">
    <property type="entry name" value="P-loop_NTPase"/>
</dbReference>
<keyword evidence="5" id="KW-0067">ATP-binding</keyword>
<evidence type="ECO:0000259" key="10">
    <source>
        <dbReference type="Pfam" id="PF01656"/>
    </source>
</evidence>
<evidence type="ECO:0000256" key="6">
    <source>
        <dbReference type="ARBA" id="ARBA00022989"/>
    </source>
</evidence>
<dbReference type="EMBL" id="BAABWH010000008">
    <property type="protein sequence ID" value="GAA6146490.1"/>
    <property type="molecule type" value="Genomic_DNA"/>
</dbReference>
<evidence type="ECO:0000256" key="5">
    <source>
        <dbReference type="ARBA" id="ARBA00022840"/>
    </source>
</evidence>
<dbReference type="PANTHER" id="PTHR32309">
    <property type="entry name" value="TYROSINE-PROTEIN KINASE"/>
    <property type="match status" value="1"/>
</dbReference>
<evidence type="ECO:0000256" key="3">
    <source>
        <dbReference type="ARBA" id="ARBA00022692"/>
    </source>
</evidence>
<dbReference type="InterPro" id="IPR002586">
    <property type="entry name" value="CobQ/CobB/MinD/ParA_Nub-bd_dom"/>
</dbReference>
<dbReference type="PANTHER" id="PTHR32309:SF13">
    <property type="entry name" value="FERRIC ENTEROBACTIN TRANSPORT PROTEIN FEPE"/>
    <property type="match status" value="1"/>
</dbReference>
<evidence type="ECO:0000256" key="9">
    <source>
        <dbReference type="SAM" id="Phobius"/>
    </source>
</evidence>
<accession>A0ABQ0A2I9</accession>
<dbReference type="Gene3D" id="3.40.50.300">
    <property type="entry name" value="P-loop containing nucleotide triphosphate hydrolases"/>
    <property type="match status" value="1"/>
</dbReference>
<evidence type="ECO:0000259" key="12">
    <source>
        <dbReference type="Pfam" id="PF13807"/>
    </source>
</evidence>
<dbReference type="RefSeq" id="WP_353295712.1">
    <property type="nucleotide sequence ID" value="NZ_BAABWH010000008.1"/>
</dbReference>
<organism evidence="13 14">
    <name type="scientific">Thalassolituus maritimus</name>
    <dbReference type="NCBI Taxonomy" id="484498"/>
    <lineage>
        <taxon>Bacteria</taxon>
        <taxon>Pseudomonadati</taxon>
        <taxon>Pseudomonadota</taxon>
        <taxon>Gammaproteobacteria</taxon>
        <taxon>Oceanospirillales</taxon>
        <taxon>Oceanospirillaceae</taxon>
        <taxon>Thalassolituus</taxon>
    </lineage>
</organism>
<proteinExistence type="predicted"/>
<dbReference type="InterPro" id="IPR032807">
    <property type="entry name" value="GNVR"/>
</dbReference>
<evidence type="ECO:0000259" key="11">
    <source>
        <dbReference type="Pfam" id="PF02706"/>
    </source>
</evidence>
<dbReference type="NCBIfam" id="TIGR01007">
    <property type="entry name" value="eps_fam"/>
    <property type="match status" value="1"/>
</dbReference>
<comment type="caution">
    <text evidence="13">The sequence shown here is derived from an EMBL/GenBank/DDBJ whole genome shotgun (WGS) entry which is preliminary data.</text>
</comment>
<dbReference type="SUPFAM" id="SSF52540">
    <property type="entry name" value="P-loop containing nucleoside triphosphate hydrolases"/>
    <property type="match status" value="1"/>
</dbReference>
<feature type="domain" description="CobQ/CobB/MinD/ParA nucleotide binding" evidence="10">
    <location>
        <begin position="528"/>
        <end position="702"/>
    </location>
</feature>
<dbReference type="Pfam" id="PF02706">
    <property type="entry name" value="Wzz"/>
    <property type="match status" value="1"/>
</dbReference>
<evidence type="ECO:0000256" key="4">
    <source>
        <dbReference type="ARBA" id="ARBA00022741"/>
    </source>
</evidence>
<keyword evidence="8" id="KW-0175">Coiled coil</keyword>
<reference evidence="13 14" key="1">
    <citation type="submission" date="2024-04" db="EMBL/GenBank/DDBJ databases">
        <title>Draft genome sequence of Thalassolituus maritimus NBRC 116585.</title>
        <authorList>
            <person name="Miyakawa T."/>
            <person name="Kusuya Y."/>
            <person name="Miura T."/>
        </authorList>
    </citation>
    <scope>NUCLEOTIDE SEQUENCE [LARGE SCALE GENOMIC DNA]</scope>
    <source>
        <strain evidence="13 14">5NW40-0001</strain>
    </source>
</reference>
<dbReference type="InterPro" id="IPR003856">
    <property type="entry name" value="LPS_length_determ_N"/>
</dbReference>
<evidence type="ECO:0000256" key="8">
    <source>
        <dbReference type="SAM" id="Coils"/>
    </source>
</evidence>
<protein>
    <submittedName>
        <fullName evidence="13">Exopolysaccharide regulatory tyrosine autokinase VpsO</fullName>
    </submittedName>
</protein>
<evidence type="ECO:0000313" key="13">
    <source>
        <dbReference type="EMBL" id="GAA6146490.1"/>
    </source>
</evidence>
<keyword evidence="6 9" id="KW-1133">Transmembrane helix</keyword>
<comment type="subcellular location">
    <subcellularLocation>
        <location evidence="1">Cell membrane</location>
        <topology evidence="1">Multi-pass membrane protein</topology>
    </subcellularLocation>
</comment>
<dbReference type="Proteomes" id="UP001481413">
    <property type="component" value="Unassembled WGS sequence"/>
</dbReference>
<keyword evidence="2" id="KW-1003">Cell membrane</keyword>
<evidence type="ECO:0000256" key="1">
    <source>
        <dbReference type="ARBA" id="ARBA00004651"/>
    </source>
</evidence>
<evidence type="ECO:0000256" key="7">
    <source>
        <dbReference type="ARBA" id="ARBA00023136"/>
    </source>
</evidence>
<feature type="domain" description="Polysaccharide chain length determinant N-terminal" evidence="11">
    <location>
        <begin position="10"/>
        <end position="100"/>
    </location>
</feature>
<dbReference type="Pfam" id="PF01656">
    <property type="entry name" value="CbiA"/>
    <property type="match status" value="1"/>
</dbReference>
<evidence type="ECO:0000313" key="14">
    <source>
        <dbReference type="Proteomes" id="UP001481413"/>
    </source>
</evidence>
<name>A0ABQ0A2I9_9GAMM</name>
<feature type="coiled-coil region" evidence="8">
    <location>
        <begin position="206"/>
        <end position="310"/>
    </location>
</feature>
<dbReference type="CDD" id="cd05387">
    <property type="entry name" value="BY-kinase"/>
    <property type="match status" value="1"/>
</dbReference>
<sequence length="724" mass="80284">MNNQAAVEVIDLTHYWQVIRRQLKKVILFSAAITALAVLVALVMTPVYRSTATIMIESEEAKILSIEEVYGLSRASDEYYNTQFEILKSRELAERVVRKLNLLDVAEFNPYHPSNKKAFSIKEMLFGEGESPTDKETFAATVDTLMGQTQVAPVRKTQLVKVSVESESAALAERAANEMARQFIESQLDAKIDLTKQAAGWLTERLGGLKQKLEESEKRLQEYREANNLVDVEGVDTLVAKEIDQITEKLVDARSRRLELQSTYEQLQSLGELTYENLSNLPSILSSQLVMNLRENETSAELKVSELKKRYGELHPKMIAAESDLEAVRESVFTQMKRIASAIESDYLVAKNKEQSLQRALADAKADAQSINRTEFTLSGYQREVRTNRQLYEAFFNRVSETTATGDLQSANARIVDSAVIAKDPVKPNKKLIVILALVVSGMFGLALALLADILDSTVKNGDDVDRKLGVPMLGLLPLVSEKESGGDPQRLVRAFVDEGLDGFRELVRTLRTSLTLASMQKPANIILVTSSVPGEGKTTTSCNIAEAFGQMEKTLLIDCDMRRPSVAKKFGLPSGKPGLSNAVAYPEMLDECIQTVEGVGIDVISSGPVPPNPLELLGSKNFRDILDTLRQRYSRIIIDSAPMQAVSDALYLSTIVDGVVYIVKADSTKDRLAKEGIQRLDDNNARVMGVVLNQVDIEREARYADSYSGYYDPYAYTSEKSES</sequence>
<feature type="transmembrane region" description="Helical" evidence="9">
    <location>
        <begin position="26"/>
        <end position="48"/>
    </location>
</feature>